<name>A0A391P2M8_9FIRM</name>
<dbReference type="InterPro" id="IPR018580">
    <property type="entry name" value="Uncharacterised_YfhO"/>
</dbReference>
<feature type="transmembrane region" description="Helical" evidence="1">
    <location>
        <begin position="435"/>
        <end position="453"/>
    </location>
</feature>
<keyword evidence="1" id="KW-1133">Transmembrane helix</keyword>
<dbReference type="PANTHER" id="PTHR38454">
    <property type="entry name" value="INTEGRAL MEMBRANE PROTEIN-RELATED"/>
    <property type="match status" value="1"/>
</dbReference>
<organism evidence="2 3">
    <name type="scientific">Mediterraneibacter butyricigenes</name>
    <dbReference type="NCBI Taxonomy" id="2316025"/>
    <lineage>
        <taxon>Bacteria</taxon>
        <taxon>Bacillati</taxon>
        <taxon>Bacillota</taxon>
        <taxon>Clostridia</taxon>
        <taxon>Lachnospirales</taxon>
        <taxon>Lachnospiraceae</taxon>
        <taxon>Mediterraneibacter</taxon>
    </lineage>
</organism>
<reference evidence="3" key="1">
    <citation type="submission" date="2018-09" db="EMBL/GenBank/DDBJ databases">
        <title>Draft Genome Sequence of Mediterraneibacter sp. KCTC 15684.</title>
        <authorList>
            <person name="Kim J.S."/>
            <person name="Han K.I."/>
            <person name="Suh M.K."/>
            <person name="Lee K.C."/>
            <person name="Eom M.K."/>
            <person name="Lee J.H."/>
            <person name="Park S.H."/>
            <person name="Kang S.W."/>
            <person name="Park J.E."/>
            <person name="Oh B.S."/>
            <person name="Yu S.Y."/>
            <person name="Choi S.H."/>
            <person name="Lee D.H."/>
            <person name="Yoon H."/>
            <person name="Kim B."/>
            <person name="Yang S.J."/>
            <person name="Lee J.S."/>
        </authorList>
    </citation>
    <scope>NUCLEOTIDE SEQUENCE [LARGE SCALE GENOMIC DNA]</scope>
    <source>
        <strain evidence="3">KCTC 15684</strain>
    </source>
</reference>
<dbReference type="EMBL" id="BHGK01000001">
    <property type="protein sequence ID" value="GCA68314.1"/>
    <property type="molecule type" value="Genomic_DNA"/>
</dbReference>
<dbReference type="PANTHER" id="PTHR38454:SF1">
    <property type="entry name" value="INTEGRAL MEMBRANE PROTEIN"/>
    <property type="match status" value="1"/>
</dbReference>
<keyword evidence="1" id="KW-0472">Membrane</keyword>
<sequence>MSRNFYRQIHQTQYAKILSDVTDSDDSLYRTEQWGTARINAANINRIWNMNQYSSSVYSSSYNSDYMTFRRKTFQLDETFRNYLMQGASANPVFQRLMGEKYIVSNRVVKGYQLYKNYGQTKVYKNEAVAPVIYGTNRLLSQSDYEKLPYPYNQIAFLSAAVVDETHSVAINTDNPSGTTDNNITDNTPNADNTILPANSGNTTDAAPTNVLTVRDIVSSAPLASLSVPDDFTVQTTKAQTLTIPYEANTVGNSAQGTRVLFLRFEIQNNLPTHDVTVYLDGVRNKLTSVSHDYYNENTTFTYAVALGDTQTQSVLTFEKGNYTILNMEASIGYLPDKTASQALYQSVFRPDTSCSESADSASSGHTISGTIAMKTDGYLVTSIPYDKGFQILIDGENVTCQKVNTAFLGCRLSAGTHKITILYHAPGLTIGKTVSLIGLLLILLHCGLLFFFHRKNPQFPGIPKPHKHIISSSQTES</sequence>
<dbReference type="Pfam" id="PF09586">
    <property type="entry name" value="YfhO"/>
    <property type="match status" value="1"/>
</dbReference>
<protein>
    <submittedName>
        <fullName evidence="2">Uncharacterized protein</fullName>
    </submittedName>
</protein>
<dbReference type="Proteomes" id="UP000265643">
    <property type="component" value="Unassembled WGS sequence"/>
</dbReference>
<dbReference type="AlphaFoldDB" id="A0A391P2M8"/>
<evidence type="ECO:0000256" key="1">
    <source>
        <dbReference type="SAM" id="Phobius"/>
    </source>
</evidence>
<keyword evidence="3" id="KW-1185">Reference proteome</keyword>
<evidence type="ECO:0000313" key="2">
    <source>
        <dbReference type="EMBL" id="GCA68314.1"/>
    </source>
</evidence>
<evidence type="ECO:0000313" key="3">
    <source>
        <dbReference type="Proteomes" id="UP000265643"/>
    </source>
</evidence>
<proteinExistence type="predicted"/>
<accession>A0A391P2M8</accession>
<comment type="caution">
    <text evidence="2">The sequence shown here is derived from an EMBL/GenBank/DDBJ whole genome shotgun (WGS) entry which is preliminary data.</text>
</comment>
<keyword evidence="1" id="KW-0812">Transmembrane</keyword>
<gene>
    <name evidence="2" type="ORF">KGMB01110_27500</name>
</gene>